<name>A0A667X0E1_9TELE</name>
<dbReference type="GO" id="GO:0050290">
    <property type="term" value="F:sphingomyelin phosphodiesterase D activity"/>
    <property type="evidence" value="ECO:0007669"/>
    <property type="project" value="InterPro"/>
</dbReference>
<reference evidence="6" key="3">
    <citation type="submission" date="2025-09" db="UniProtKB">
        <authorList>
            <consortium name="Ensembl"/>
        </authorList>
    </citation>
    <scope>IDENTIFICATION</scope>
</reference>
<proteinExistence type="predicted"/>
<evidence type="ECO:0000256" key="3">
    <source>
        <dbReference type="ARBA" id="ARBA00022989"/>
    </source>
</evidence>
<evidence type="ECO:0000256" key="2">
    <source>
        <dbReference type="ARBA" id="ARBA00022692"/>
    </source>
</evidence>
<dbReference type="RefSeq" id="XP_029907548.1">
    <property type="nucleotide sequence ID" value="XM_030051688.1"/>
</dbReference>
<dbReference type="PANTHER" id="PTHR12988">
    <property type="entry name" value="SPHINGOMYELIN PHOSPHODIESTERASE 4"/>
    <property type="match status" value="1"/>
</dbReference>
<dbReference type="GeneTree" id="ENSGT00390000006044"/>
<dbReference type="CTD" id="55627"/>
<dbReference type="FunCoup" id="A0A667X0E1">
    <property type="interactions" value="1577"/>
</dbReference>
<protein>
    <submittedName>
        <fullName evidence="6">Sphingomyelin phosphodiesterase 4</fullName>
    </submittedName>
</protein>
<sequence>MAAPTLQQPSFLLANLKADATTKPLFQRCQDLVKIIDDYPAKELHLIFPWLVESVFGSLDGVITGWNLRLLHSRSNEYNIAMDFLDPSGPMMKLVYKLQAEEYKYEIPVNYLPGPIKASIQEGVLPDCPLFHNKLHFPLSGVLTLNLALNPFEFYMFNFAYSLITPKNFPQGQHGSTTDNAYFVLVDTYLKYFLPTEGSVPPSPFSDSRGSVTAPSPRSPSVSFAGYGVHSPSLLKHHIFHQPSVNADPAAQEIWRSETLLQMFVEIWLHHYSLEMYQKLQSPQVKLALLQYRLSMSSMPCQPHAPPGSGTLHTYQEPFSPTEEHVLVVRLLVKHLHAFSNSLKPEQLSSSPSAHSHAHTSPLEEFKRVVVQRFVQQKLYLFLQHCFGHWPLDASFRAVLETWLSYIQPWRYTGEKVNPQPDQNRTVPDKWASFVQENLLMYTKLFQGFLNRAVRTDLVNAKNALMVFRVAKVFAQPNLAEMIQKGEQLFLEPEHVLHHRQPRGYLTPTQGGSYLSSRQRVVTDTVFRVKSHVYALEGQDCQYKQMFGTELRGAVLKLIQIIAQARQTAKRISDHSIEVAANNSFLSWFGFGSSDLNNTFVGAEPEETGECVKKTHEFLDRALDNLCQIFRLNSGQLNQLISNLGSSQDEVNSKQLPDCIQGENGLILTDLGRRQIMNGLRRFEVEYQGDPELQPIRSYENALLVRLFYRISSLINERYGGHMNALCSRPDLLGRLGRHYLANPDSASRLRKSPTTRWTLQRHRQPRLSLRLLASYRTLLMLVLLYLLGALLSFGPVSCTLLILFGGFLHGLLMTLFGDKLKSH</sequence>
<evidence type="ECO:0000256" key="4">
    <source>
        <dbReference type="ARBA" id="ARBA00023136"/>
    </source>
</evidence>
<accession>A0A667X0E1</accession>
<dbReference type="AlphaFoldDB" id="A0A667X0E1"/>
<keyword evidence="7" id="KW-1185">Reference proteome</keyword>
<reference evidence="6" key="2">
    <citation type="submission" date="2025-08" db="UniProtKB">
        <authorList>
            <consortium name="Ensembl"/>
        </authorList>
    </citation>
    <scope>IDENTIFICATION</scope>
</reference>
<evidence type="ECO:0000256" key="1">
    <source>
        <dbReference type="ARBA" id="ARBA00004167"/>
    </source>
</evidence>
<dbReference type="InParanoid" id="A0A667X0E1"/>
<dbReference type="InterPro" id="IPR024129">
    <property type="entry name" value="Sphingomy_SMPD4"/>
</dbReference>
<evidence type="ECO:0000313" key="7">
    <source>
        <dbReference type="Proteomes" id="UP000472263"/>
    </source>
</evidence>
<dbReference type="GO" id="GO:0046513">
    <property type="term" value="P:ceramide biosynthetic process"/>
    <property type="evidence" value="ECO:0007669"/>
    <property type="project" value="TreeGrafter"/>
</dbReference>
<evidence type="ECO:0000313" key="6">
    <source>
        <dbReference type="Ensembl" id="ENSMMDP00005006094.1"/>
    </source>
</evidence>
<dbReference type="OrthoDB" id="10251508at2759"/>
<dbReference type="GO" id="GO:0016020">
    <property type="term" value="C:membrane"/>
    <property type="evidence" value="ECO:0007669"/>
    <property type="project" value="UniProtKB-SubCell"/>
</dbReference>
<dbReference type="Pfam" id="PF14724">
    <property type="entry name" value="mit_SMPDase"/>
    <property type="match status" value="1"/>
</dbReference>
<dbReference type="PANTHER" id="PTHR12988:SF6">
    <property type="entry name" value="SPHINGOMYELIN PHOSPHODIESTERASE 4"/>
    <property type="match status" value="1"/>
</dbReference>
<reference evidence="6" key="1">
    <citation type="submission" date="2019-06" db="EMBL/GenBank/DDBJ databases">
        <authorList>
            <consortium name="Wellcome Sanger Institute Data Sharing"/>
        </authorList>
    </citation>
    <scope>NUCLEOTIDE SEQUENCE [LARGE SCALE GENOMIC DNA]</scope>
</reference>
<keyword evidence="4 5" id="KW-0472">Membrane</keyword>
<organism evidence="6 7">
    <name type="scientific">Myripristis murdjan</name>
    <name type="common">pinecone soldierfish</name>
    <dbReference type="NCBI Taxonomy" id="586833"/>
    <lineage>
        <taxon>Eukaryota</taxon>
        <taxon>Metazoa</taxon>
        <taxon>Chordata</taxon>
        <taxon>Craniata</taxon>
        <taxon>Vertebrata</taxon>
        <taxon>Euteleostomi</taxon>
        <taxon>Actinopterygii</taxon>
        <taxon>Neopterygii</taxon>
        <taxon>Teleostei</taxon>
        <taxon>Neoteleostei</taxon>
        <taxon>Acanthomorphata</taxon>
        <taxon>Holocentriformes</taxon>
        <taxon>Holocentridae</taxon>
        <taxon>Myripristis</taxon>
    </lineage>
</organism>
<comment type="subcellular location">
    <subcellularLocation>
        <location evidence="1">Membrane</location>
        <topology evidence="1">Single-pass membrane protein</topology>
    </subcellularLocation>
</comment>
<feature type="transmembrane region" description="Helical" evidence="5">
    <location>
        <begin position="768"/>
        <end position="788"/>
    </location>
</feature>
<keyword evidence="3 5" id="KW-1133">Transmembrane helix</keyword>
<evidence type="ECO:0000256" key="5">
    <source>
        <dbReference type="SAM" id="Phobius"/>
    </source>
</evidence>
<dbReference type="GO" id="GO:0046475">
    <property type="term" value="P:glycerophospholipid catabolic process"/>
    <property type="evidence" value="ECO:0007669"/>
    <property type="project" value="TreeGrafter"/>
</dbReference>
<keyword evidence="2 5" id="KW-0812">Transmembrane</keyword>
<dbReference type="GO" id="GO:0006685">
    <property type="term" value="P:sphingomyelin catabolic process"/>
    <property type="evidence" value="ECO:0007669"/>
    <property type="project" value="TreeGrafter"/>
</dbReference>
<dbReference type="GeneID" id="115359302"/>
<dbReference type="Ensembl" id="ENSMMDT00005006258.1">
    <property type="protein sequence ID" value="ENSMMDP00005006094.1"/>
    <property type="gene ID" value="ENSMMDG00005003305.1"/>
</dbReference>
<feature type="transmembrane region" description="Helical" evidence="5">
    <location>
        <begin position="794"/>
        <end position="817"/>
    </location>
</feature>
<gene>
    <name evidence="6" type="primary">SMPD4</name>
    <name evidence="6" type="synonym">smpd4</name>
</gene>
<dbReference type="Proteomes" id="UP000472263">
    <property type="component" value="Chromosome 5"/>
</dbReference>